<name>A0A6A5G011_CAERE</name>
<dbReference type="KEGG" id="crq:GCK72_024548"/>
<gene>
    <name evidence="2" type="ORF">GCK72_024548</name>
</gene>
<sequence length="841" mass="97073">MSRNDRPVPPEDPSKIPLVPDHFANGWSEELMEEAVDGFVIISKWCVHNNIDAPRRLSSYAKPLYPESIPRFKSLNDFHEYTRSATVKRKLVLEQARFISEKYVERRTMLSKNISRITANLWSVVPEREKRVEYANYVNFMMTYKEMYYWIGTVMESEFNNGLRSFASCEVIDAFYDYYPTVRSCSNSKVVDITNFTFLLYIRDRITTSLRDHYRILLPMLRREKVIEYDSRNFEKYQPFDYEWLAGSVVSGEYELAFAKFITIARMNQLEMSITRASIVAAEQEKELNFLWNPKTPFPRTPTDAKWVAESLQVTERRLRQDFVRCHKVIKTDGNENDDNVVYVTSLEQFNDFCGAVRVKKRKVMNTLFRAHKNQLKQKFRVIGLLATLDGLLLILQKVFGLYADKEKGLYGEAIPQIVLKAAVDVFKLTTEERCYRDTLDSEIAHALETLREQIHIAVKKFYTTQEMICEKHYTTVVPEGPASYQSFIMDISSDQFPPAIAKEAETMMWHLREQQKERFRLNRQLLYARHAPEVWPADEGIAFFRSNSCTGTSSFFSNLPSFVNSACIDQLNDVADNALGEVTPAKACGDTLFKELHMMMACAERAPTSYDVCSAFHAELKEELGDQQRVCGYTADILATILSRIVNTELEISNARNVYESGPSVLSSSLALLMAGKFVRTYLDYVCSNSKTTLRRSSEVCCSQRPRIPAPTVEDEPIMRFYQNGVEIEPPIYESESDYATDEGPDPRMERETDEELEDEEEEQGEEQQRGRRFDVNDAANIALLLNTLVDSNVLYFQPEEQLAEIPDEVIDGFLSHLHSVHLYDDVDMTDPIFDFDVDE</sequence>
<reference evidence="2 3" key="1">
    <citation type="submission" date="2019-12" db="EMBL/GenBank/DDBJ databases">
        <title>Chromosome-level assembly of the Caenorhabditis remanei genome.</title>
        <authorList>
            <person name="Teterina A.A."/>
            <person name="Willis J.H."/>
            <person name="Phillips P.C."/>
        </authorList>
    </citation>
    <scope>NUCLEOTIDE SEQUENCE [LARGE SCALE GENOMIC DNA]</scope>
    <source>
        <strain evidence="2 3">PX506</strain>
        <tissue evidence="2">Whole organism</tissue>
    </source>
</reference>
<protein>
    <submittedName>
        <fullName evidence="2">Uncharacterized protein</fullName>
    </submittedName>
</protein>
<comment type="caution">
    <text evidence="2">The sequence shown here is derived from an EMBL/GenBank/DDBJ whole genome shotgun (WGS) entry which is preliminary data.</text>
</comment>
<dbReference type="CTD" id="9824768"/>
<dbReference type="Proteomes" id="UP000483820">
    <property type="component" value="Chromosome X"/>
</dbReference>
<dbReference type="EMBL" id="WUAV01000006">
    <property type="protein sequence ID" value="KAF1748081.1"/>
    <property type="molecule type" value="Genomic_DNA"/>
</dbReference>
<dbReference type="AlphaFoldDB" id="A0A6A5G011"/>
<evidence type="ECO:0000313" key="3">
    <source>
        <dbReference type="Proteomes" id="UP000483820"/>
    </source>
</evidence>
<feature type="compositionally biased region" description="Acidic residues" evidence="1">
    <location>
        <begin position="753"/>
        <end position="767"/>
    </location>
</feature>
<organism evidence="2 3">
    <name type="scientific">Caenorhabditis remanei</name>
    <name type="common">Caenorhabditis vulgaris</name>
    <dbReference type="NCBI Taxonomy" id="31234"/>
    <lineage>
        <taxon>Eukaryota</taxon>
        <taxon>Metazoa</taxon>
        <taxon>Ecdysozoa</taxon>
        <taxon>Nematoda</taxon>
        <taxon>Chromadorea</taxon>
        <taxon>Rhabditida</taxon>
        <taxon>Rhabditina</taxon>
        <taxon>Rhabditomorpha</taxon>
        <taxon>Rhabditoidea</taxon>
        <taxon>Rhabditidae</taxon>
        <taxon>Peloderinae</taxon>
        <taxon>Caenorhabditis</taxon>
    </lineage>
</organism>
<feature type="compositionally biased region" description="Acidic residues" evidence="1">
    <location>
        <begin position="736"/>
        <end position="745"/>
    </location>
</feature>
<dbReference type="RefSeq" id="XP_003118403.2">
    <property type="nucleotide sequence ID" value="XM_003118355.2"/>
</dbReference>
<accession>A0A6A5G011</accession>
<dbReference type="GeneID" id="9824768"/>
<proteinExistence type="predicted"/>
<evidence type="ECO:0000313" key="2">
    <source>
        <dbReference type="EMBL" id="KAF1748081.1"/>
    </source>
</evidence>
<evidence type="ECO:0000256" key="1">
    <source>
        <dbReference type="SAM" id="MobiDB-lite"/>
    </source>
</evidence>
<feature type="region of interest" description="Disordered" evidence="1">
    <location>
        <begin position="733"/>
        <end position="775"/>
    </location>
</feature>